<evidence type="ECO:0000313" key="2">
    <source>
        <dbReference type="EMBL" id="TDB59833.1"/>
    </source>
</evidence>
<proteinExistence type="predicted"/>
<dbReference type="Proteomes" id="UP000295706">
    <property type="component" value="Unassembled WGS sequence"/>
</dbReference>
<dbReference type="GO" id="GO:0003677">
    <property type="term" value="F:DNA binding"/>
    <property type="evidence" value="ECO:0007669"/>
    <property type="project" value="InterPro"/>
</dbReference>
<dbReference type="SMART" id="SM00850">
    <property type="entry name" value="LytTR"/>
    <property type="match status" value="1"/>
</dbReference>
<accession>A0A4R4JYM8</accession>
<dbReference type="RefSeq" id="WP_132121822.1">
    <property type="nucleotide sequence ID" value="NZ_SMJU01000019.1"/>
</dbReference>
<gene>
    <name evidence="2" type="ORF">EZE20_22025</name>
</gene>
<comment type="caution">
    <text evidence="2">The sequence shown here is derived from an EMBL/GenBank/DDBJ whole genome shotgun (WGS) entry which is preliminary data.</text>
</comment>
<dbReference type="InterPro" id="IPR046947">
    <property type="entry name" value="LytR-like"/>
</dbReference>
<dbReference type="PROSITE" id="PS50930">
    <property type="entry name" value="HTH_LYTTR"/>
    <property type="match status" value="1"/>
</dbReference>
<name>A0A4R4JYM8_9BACT</name>
<dbReference type="EMBL" id="SMJU01000019">
    <property type="protein sequence ID" value="TDB59833.1"/>
    <property type="molecule type" value="Genomic_DNA"/>
</dbReference>
<feature type="domain" description="HTH LytTR-type" evidence="1">
    <location>
        <begin position="17"/>
        <end position="108"/>
    </location>
</feature>
<dbReference type="PANTHER" id="PTHR37299:SF1">
    <property type="entry name" value="STAGE 0 SPORULATION PROTEIN A HOMOLOG"/>
    <property type="match status" value="1"/>
</dbReference>
<keyword evidence="3" id="KW-1185">Reference proteome</keyword>
<dbReference type="OrthoDB" id="838986at2"/>
<organism evidence="2 3">
    <name type="scientific">Arundinibacter roseus</name>
    <dbReference type="NCBI Taxonomy" id="2070510"/>
    <lineage>
        <taxon>Bacteria</taxon>
        <taxon>Pseudomonadati</taxon>
        <taxon>Bacteroidota</taxon>
        <taxon>Cytophagia</taxon>
        <taxon>Cytophagales</taxon>
        <taxon>Spirosomataceae</taxon>
        <taxon>Arundinibacter</taxon>
    </lineage>
</organism>
<evidence type="ECO:0000259" key="1">
    <source>
        <dbReference type="PROSITE" id="PS50930"/>
    </source>
</evidence>
<dbReference type="InterPro" id="IPR007492">
    <property type="entry name" value="LytTR_DNA-bd_dom"/>
</dbReference>
<dbReference type="Gene3D" id="2.40.50.1020">
    <property type="entry name" value="LytTr DNA-binding domain"/>
    <property type="match status" value="1"/>
</dbReference>
<dbReference type="GO" id="GO:0000156">
    <property type="term" value="F:phosphorelay response regulator activity"/>
    <property type="evidence" value="ECO:0007669"/>
    <property type="project" value="InterPro"/>
</dbReference>
<dbReference type="Pfam" id="PF04397">
    <property type="entry name" value="LytTR"/>
    <property type="match status" value="1"/>
</dbReference>
<reference evidence="2 3" key="1">
    <citation type="submission" date="2019-02" db="EMBL/GenBank/DDBJ databases">
        <title>Arundinibacter roseus gen. nov., sp. nov., a new member of the family Cytophagaceae.</title>
        <authorList>
            <person name="Szuroczki S."/>
            <person name="Khayer B."/>
            <person name="Sproer C."/>
            <person name="Toumi M."/>
            <person name="Szabo A."/>
            <person name="Felfoldi T."/>
            <person name="Schumann P."/>
            <person name="Toth E."/>
        </authorList>
    </citation>
    <scope>NUCLEOTIDE SEQUENCE [LARGE SCALE GENOMIC DNA]</scope>
    <source>
        <strain evidence="2 3">DMA-k-7a</strain>
    </source>
</reference>
<dbReference type="PANTHER" id="PTHR37299">
    <property type="entry name" value="TRANSCRIPTIONAL REGULATOR-RELATED"/>
    <property type="match status" value="1"/>
</dbReference>
<evidence type="ECO:0000313" key="3">
    <source>
        <dbReference type="Proteomes" id="UP000295706"/>
    </source>
</evidence>
<dbReference type="AlphaFoldDB" id="A0A4R4JYM8"/>
<sequence length="108" mass="12254">MNTTLPLPHLSFKHHLPFSIQDIIRLDGKGNYTVFSLLDGTQFLSSRSLGVYETIFPENFLRVHKGCIINLGYLDTLNDLNRVAILTDGSHVAVSRRRWAEIRSLVSD</sequence>
<protein>
    <submittedName>
        <fullName evidence="2">LytTR family transcriptional regulator</fullName>
    </submittedName>
</protein>